<accession>A0ABT3H8J2</accession>
<proteinExistence type="predicted"/>
<feature type="transmembrane region" description="Helical" evidence="1">
    <location>
        <begin position="54"/>
        <end position="73"/>
    </location>
</feature>
<dbReference type="Proteomes" id="UP001209755">
    <property type="component" value="Unassembled WGS sequence"/>
</dbReference>
<feature type="transmembrane region" description="Helical" evidence="1">
    <location>
        <begin position="204"/>
        <end position="226"/>
    </location>
</feature>
<evidence type="ECO:0000313" key="3">
    <source>
        <dbReference type="Proteomes" id="UP001209755"/>
    </source>
</evidence>
<keyword evidence="1" id="KW-1133">Transmembrane helix</keyword>
<keyword evidence="3" id="KW-1185">Reference proteome</keyword>
<keyword evidence="1" id="KW-0472">Membrane</keyword>
<gene>
    <name evidence="2" type="ORF">M2319_001040</name>
</gene>
<sequence>MLRLSVRVADAINGSSRIGCIQMRWGAAVTVAGSASLFQLVSQSLAVLARHPAAIAYLFLPFAVSGVVGTEIFDRVYPGITGEKAAALFSLMTVRQILDVLAALALVMVVQFYFYLKAALGLHRYLLLGERPWSRGLRLGRTERRFFYRIVSITLIVLFALLCLGFIAVGVGYVFDTFILPWAVKMPGQGVRTLLWVRTAGLRWATSALAGLLIGIIVLRLSVALVDRALGRDDLGLRQAWAVTAPWRGRVVVFAIVAGITGQLGPLLPPTVESLLPAPADTVVSMTVSAAFSLCMAAFNLTAIALLYRKVIVRTEDVFA</sequence>
<dbReference type="RefSeq" id="WP_264600390.1">
    <property type="nucleotide sequence ID" value="NZ_JAOQNS010000003.1"/>
</dbReference>
<feature type="transmembrane region" description="Helical" evidence="1">
    <location>
        <begin position="288"/>
        <end position="308"/>
    </location>
</feature>
<dbReference type="EMBL" id="JAOQNS010000003">
    <property type="protein sequence ID" value="MCW2306718.1"/>
    <property type="molecule type" value="Genomic_DNA"/>
</dbReference>
<evidence type="ECO:0000313" key="2">
    <source>
        <dbReference type="EMBL" id="MCW2306718.1"/>
    </source>
</evidence>
<reference evidence="3" key="1">
    <citation type="submission" date="2023-07" db="EMBL/GenBank/DDBJ databases">
        <title>Genome sequencing of Purple Non-Sulfur Bacteria from various extreme environments.</title>
        <authorList>
            <person name="Mayer M."/>
        </authorList>
    </citation>
    <scope>NUCLEOTIDE SEQUENCE [LARGE SCALE GENOMIC DNA]</scope>
    <source>
        <strain evidence="3">DSM 17935</strain>
    </source>
</reference>
<protein>
    <recommendedName>
        <fullName evidence="4">Glycerophosphoryl diester phosphodiesterase membrane domain-containing protein</fullName>
    </recommendedName>
</protein>
<name>A0ABT3H8J2_9HYPH</name>
<feature type="transmembrane region" description="Helical" evidence="1">
    <location>
        <begin position="150"/>
        <end position="175"/>
    </location>
</feature>
<organism evidence="2 3">
    <name type="scientific">Rhodobium gokarnense</name>
    <dbReference type="NCBI Taxonomy" id="364296"/>
    <lineage>
        <taxon>Bacteria</taxon>
        <taxon>Pseudomonadati</taxon>
        <taxon>Pseudomonadota</taxon>
        <taxon>Alphaproteobacteria</taxon>
        <taxon>Hyphomicrobiales</taxon>
        <taxon>Rhodobiaceae</taxon>
        <taxon>Rhodobium</taxon>
    </lineage>
</organism>
<evidence type="ECO:0008006" key="4">
    <source>
        <dbReference type="Google" id="ProtNLM"/>
    </source>
</evidence>
<comment type="caution">
    <text evidence="2">The sequence shown here is derived from an EMBL/GenBank/DDBJ whole genome shotgun (WGS) entry which is preliminary data.</text>
</comment>
<keyword evidence="1" id="KW-0812">Transmembrane</keyword>
<evidence type="ECO:0000256" key="1">
    <source>
        <dbReference type="SAM" id="Phobius"/>
    </source>
</evidence>
<feature type="transmembrane region" description="Helical" evidence="1">
    <location>
        <begin position="247"/>
        <end position="268"/>
    </location>
</feature>